<comment type="similarity">
    <text evidence="1">Belongs to the bacterial ring-hydroxylating dioxygenase beta subunit family.</text>
</comment>
<protein>
    <submittedName>
        <fullName evidence="3">Uncharacterized protein</fullName>
    </submittedName>
</protein>
<keyword evidence="4" id="KW-1185">Reference proteome</keyword>
<evidence type="ECO:0000313" key="4">
    <source>
        <dbReference type="Proteomes" id="UP001153199"/>
    </source>
</evidence>
<organism evidence="3 4">
    <name type="scientific">Lactococcus formosensis</name>
    <dbReference type="NCBI Taxonomy" id="1281486"/>
    <lineage>
        <taxon>Bacteria</taxon>
        <taxon>Bacillati</taxon>
        <taxon>Bacillota</taxon>
        <taxon>Bacilli</taxon>
        <taxon>Lactobacillales</taxon>
        <taxon>Streptococcaceae</taxon>
        <taxon>Lactococcus</taxon>
    </lineage>
</organism>
<dbReference type="Pfam" id="PF00866">
    <property type="entry name" value="Ring_hydroxyl_B"/>
    <property type="match status" value="1"/>
</dbReference>
<dbReference type="AlphaFoldDB" id="A0A9X4SCJ1"/>
<dbReference type="EMBL" id="JAMWFV010000210">
    <property type="protein sequence ID" value="MDG6146426.1"/>
    <property type="molecule type" value="Genomic_DNA"/>
</dbReference>
<dbReference type="GO" id="GO:0016491">
    <property type="term" value="F:oxidoreductase activity"/>
    <property type="evidence" value="ECO:0007669"/>
    <property type="project" value="UniProtKB-KW"/>
</dbReference>
<feature type="non-terminal residue" evidence="3">
    <location>
        <position position="76"/>
    </location>
</feature>
<evidence type="ECO:0000256" key="1">
    <source>
        <dbReference type="ARBA" id="ARBA00009570"/>
    </source>
</evidence>
<dbReference type="SUPFAM" id="SSF54427">
    <property type="entry name" value="NTF2-like"/>
    <property type="match status" value="1"/>
</dbReference>
<evidence type="ECO:0000313" key="3">
    <source>
        <dbReference type="EMBL" id="MDG6146426.1"/>
    </source>
</evidence>
<reference evidence="3" key="1">
    <citation type="submission" date="2022-06" db="EMBL/GenBank/DDBJ databases">
        <title>Lactococcus from bovine mastitis in China.</title>
        <authorList>
            <person name="Lin Y."/>
            <person name="Han B."/>
        </authorList>
    </citation>
    <scope>NUCLEOTIDE SEQUENCE</scope>
    <source>
        <strain evidence="3">Ningxia-I-26</strain>
    </source>
</reference>
<feature type="non-terminal residue" evidence="3">
    <location>
        <position position="1"/>
    </location>
</feature>
<name>A0A9X4SCJ1_9LACT</name>
<evidence type="ECO:0000256" key="2">
    <source>
        <dbReference type="ARBA" id="ARBA00023002"/>
    </source>
</evidence>
<gene>
    <name evidence="3" type="ORF">NF717_12350</name>
</gene>
<dbReference type="Gene3D" id="3.10.450.50">
    <property type="match status" value="1"/>
</dbReference>
<accession>A0A9X4SCJ1</accession>
<dbReference type="InterPro" id="IPR000391">
    <property type="entry name" value="Rng_hydr_dOase-bsu"/>
</dbReference>
<sequence>QASLFYDDRELMKTRVERLEHPRIHVQTPPSRTAHLIGNTFIEQADEAKGEFVVASTVIMVEYRDEAQRVFAGRQR</sequence>
<proteinExistence type="inferred from homology"/>
<keyword evidence="2" id="KW-0560">Oxidoreductase</keyword>
<comment type="caution">
    <text evidence="3">The sequence shown here is derived from an EMBL/GenBank/DDBJ whole genome shotgun (WGS) entry which is preliminary data.</text>
</comment>
<dbReference type="InterPro" id="IPR032710">
    <property type="entry name" value="NTF2-like_dom_sf"/>
</dbReference>
<dbReference type="RefSeq" id="WP_279369218.1">
    <property type="nucleotide sequence ID" value="NZ_JAMWFV010000210.1"/>
</dbReference>
<dbReference type="Proteomes" id="UP001153199">
    <property type="component" value="Unassembled WGS sequence"/>
</dbReference>